<dbReference type="CDD" id="cd09917">
    <property type="entry name" value="F-box_SF"/>
    <property type="match status" value="1"/>
</dbReference>
<dbReference type="OrthoDB" id="3221235at2759"/>
<organism evidence="1 2">
    <name type="scientific">Hebeloma cylindrosporum</name>
    <dbReference type="NCBI Taxonomy" id="76867"/>
    <lineage>
        <taxon>Eukaryota</taxon>
        <taxon>Fungi</taxon>
        <taxon>Dikarya</taxon>
        <taxon>Basidiomycota</taxon>
        <taxon>Agaricomycotina</taxon>
        <taxon>Agaricomycetes</taxon>
        <taxon>Agaricomycetidae</taxon>
        <taxon>Agaricales</taxon>
        <taxon>Agaricineae</taxon>
        <taxon>Hymenogastraceae</taxon>
        <taxon>Hebeloma</taxon>
    </lineage>
</organism>
<dbReference type="AlphaFoldDB" id="A0A0C3BVA1"/>
<proteinExistence type="predicted"/>
<dbReference type="Gene3D" id="1.20.1280.50">
    <property type="match status" value="1"/>
</dbReference>
<dbReference type="EMBL" id="KN831823">
    <property type="protein sequence ID" value="KIM35316.1"/>
    <property type="molecule type" value="Genomic_DNA"/>
</dbReference>
<keyword evidence="2" id="KW-1185">Reference proteome</keyword>
<evidence type="ECO:0000313" key="1">
    <source>
        <dbReference type="EMBL" id="KIM35316.1"/>
    </source>
</evidence>
<dbReference type="Proteomes" id="UP000053424">
    <property type="component" value="Unassembled WGS sequence"/>
</dbReference>
<feature type="non-terminal residue" evidence="1">
    <location>
        <position position="76"/>
    </location>
</feature>
<evidence type="ECO:0000313" key="2">
    <source>
        <dbReference type="Proteomes" id="UP000053424"/>
    </source>
</evidence>
<dbReference type="HOGENOM" id="CLU_018544_3_3_1"/>
<gene>
    <name evidence="1" type="ORF">M413DRAFT_40143</name>
</gene>
<reference evidence="2" key="2">
    <citation type="submission" date="2015-01" db="EMBL/GenBank/DDBJ databases">
        <title>Evolutionary Origins and Diversification of the Mycorrhizal Mutualists.</title>
        <authorList>
            <consortium name="DOE Joint Genome Institute"/>
            <consortium name="Mycorrhizal Genomics Consortium"/>
            <person name="Kohler A."/>
            <person name="Kuo A."/>
            <person name="Nagy L.G."/>
            <person name="Floudas D."/>
            <person name="Copeland A."/>
            <person name="Barry K.W."/>
            <person name="Cichocki N."/>
            <person name="Veneault-Fourrey C."/>
            <person name="LaButti K."/>
            <person name="Lindquist E.A."/>
            <person name="Lipzen A."/>
            <person name="Lundell T."/>
            <person name="Morin E."/>
            <person name="Murat C."/>
            <person name="Riley R."/>
            <person name="Ohm R."/>
            <person name="Sun H."/>
            <person name="Tunlid A."/>
            <person name="Henrissat B."/>
            <person name="Grigoriev I.V."/>
            <person name="Hibbett D.S."/>
            <person name="Martin F."/>
        </authorList>
    </citation>
    <scope>NUCLEOTIDE SEQUENCE [LARGE SCALE GENOMIC DNA]</scope>
    <source>
        <strain evidence="2">h7</strain>
    </source>
</reference>
<accession>A0A0C3BVA1</accession>
<name>A0A0C3BVA1_HEBCY</name>
<reference evidence="1 2" key="1">
    <citation type="submission" date="2014-04" db="EMBL/GenBank/DDBJ databases">
        <authorList>
            <consortium name="DOE Joint Genome Institute"/>
            <person name="Kuo A."/>
            <person name="Gay G."/>
            <person name="Dore J."/>
            <person name="Kohler A."/>
            <person name="Nagy L.G."/>
            <person name="Floudas D."/>
            <person name="Copeland A."/>
            <person name="Barry K.W."/>
            <person name="Cichocki N."/>
            <person name="Veneault-Fourrey C."/>
            <person name="LaButti K."/>
            <person name="Lindquist E.A."/>
            <person name="Lipzen A."/>
            <person name="Lundell T."/>
            <person name="Morin E."/>
            <person name="Murat C."/>
            <person name="Sun H."/>
            <person name="Tunlid A."/>
            <person name="Henrissat B."/>
            <person name="Grigoriev I.V."/>
            <person name="Hibbett D.S."/>
            <person name="Martin F."/>
            <person name="Nordberg H.P."/>
            <person name="Cantor M.N."/>
            <person name="Hua S.X."/>
        </authorList>
    </citation>
    <scope>NUCLEOTIDE SEQUENCE [LARGE SCALE GENOMIC DNA]</scope>
    <source>
        <strain evidence="2">h7</strain>
    </source>
</reference>
<protein>
    <submittedName>
        <fullName evidence="1">Uncharacterized protein</fullName>
    </submittedName>
</protein>
<sequence>KSLDDFIHDHVALLSSVRNLPPELLEDIFLRCTSWVRKFETDLCVEILEPDPAFTLSLSQVCRYWRTVAVATPGMW</sequence>
<feature type="non-terminal residue" evidence="1">
    <location>
        <position position="1"/>
    </location>
</feature>